<evidence type="ECO:0000256" key="4">
    <source>
        <dbReference type="ARBA" id="ARBA00022723"/>
    </source>
</evidence>
<dbReference type="PANTHER" id="PTHR13966:SF5">
    <property type="entry name" value="ENDONUCLEASE G, MITOCHONDRIAL"/>
    <property type="match status" value="1"/>
</dbReference>
<comment type="similarity">
    <text evidence="2 10">Belongs to the DNA/RNA non-specific endonuclease family.</text>
</comment>
<dbReference type="InterPro" id="IPR044929">
    <property type="entry name" value="DNA/RNA_non-sp_Endonuclease_sf"/>
</dbReference>
<dbReference type="PROSITE" id="PS01070">
    <property type="entry name" value="NUCLEASE_NON_SPEC"/>
    <property type="match status" value="1"/>
</dbReference>
<dbReference type="GO" id="GO:0046872">
    <property type="term" value="F:metal ion binding"/>
    <property type="evidence" value="ECO:0007669"/>
    <property type="project" value="UniProtKB-KW"/>
</dbReference>
<reference evidence="15 16" key="1">
    <citation type="submission" date="2024-04" db="EMBL/GenBank/DDBJ databases">
        <title>Novel genus in family Flammeovirgaceae.</title>
        <authorList>
            <person name="Nguyen T.H."/>
            <person name="Vuong T.Q."/>
            <person name="Le H."/>
            <person name="Kim S.-G."/>
        </authorList>
    </citation>
    <scope>NUCLEOTIDE SEQUENCE [LARGE SCALE GENOMIC DNA]</scope>
    <source>
        <strain evidence="15 16">JCM 23209</strain>
    </source>
</reference>
<dbReference type="InterPro" id="IPR018524">
    <property type="entry name" value="DNA/RNA_endonuclease_AS"/>
</dbReference>
<keyword evidence="7" id="KW-0460">Magnesium</keyword>
<feature type="compositionally biased region" description="Polar residues" evidence="11">
    <location>
        <begin position="29"/>
        <end position="50"/>
    </location>
</feature>
<feature type="domain" description="DNA/RNA non-specific endonuclease/pyrophosphatase/phosphodiesterase" evidence="14">
    <location>
        <begin position="78"/>
        <end position="271"/>
    </location>
</feature>
<dbReference type="GO" id="GO:0004519">
    <property type="term" value="F:endonuclease activity"/>
    <property type="evidence" value="ECO:0007669"/>
    <property type="project" value="UniProtKB-UniRule"/>
</dbReference>
<dbReference type="SUPFAM" id="SSF54060">
    <property type="entry name" value="His-Me finger endonucleases"/>
    <property type="match status" value="1"/>
</dbReference>
<protein>
    <recommendedName>
        <fullName evidence="10">Endonuclease</fullName>
        <ecNumber evidence="10">3.1.30.-</ecNumber>
    </recommendedName>
</protein>
<dbReference type="EC" id="3.1.30.-" evidence="10"/>
<evidence type="ECO:0000313" key="15">
    <source>
        <dbReference type="EMBL" id="MEN7548891.1"/>
    </source>
</evidence>
<evidence type="ECO:0000256" key="12">
    <source>
        <dbReference type="SAM" id="Phobius"/>
    </source>
</evidence>
<dbReference type="Pfam" id="PF01223">
    <property type="entry name" value="Endonuclease_NS"/>
    <property type="match status" value="1"/>
</dbReference>
<proteinExistence type="inferred from homology"/>
<dbReference type="RefSeq" id="WP_346821670.1">
    <property type="nucleotide sequence ID" value="NZ_JBDKWZ010000007.1"/>
</dbReference>
<dbReference type="CDD" id="cd00091">
    <property type="entry name" value="NUC"/>
    <property type="match status" value="1"/>
</dbReference>
<evidence type="ECO:0000256" key="6">
    <source>
        <dbReference type="ARBA" id="ARBA00022801"/>
    </source>
</evidence>
<evidence type="ECO:0000256" key="8">
    <source>
        <dbReference type="PIRSR" id="PIRSR640255-1"/>
    </source>
</evidence>
<feature type="transmembrane region" description="Helical" evidence="12">
    <location>
        <begin position="6"/>
        <end position="22"/>
    </location>
</feature>
<dbReference type="GO" id="GO:0003676">
    <property type="term" value="F:nucleic acid binding"/>
    <property type="evidence" value="ECO:0007669"/>
    <property type="project" value="InterPro"/>
</dbReference>
<keyword evidence="12" id="KW-0812">Transmembrane</keyword>
<keyword evidence="5 10" id="KW-0255">Endonuclease</keyword>
<keyword evidence="12" id="KW-1133">Transmembrane helix</keyword>
<feature type="compositionally biased region" description="Basic and acidic residues" evidence="11">
    <location>
        <begin position="107"/>
        <end position="116"/>
    </location>
</feature>
<evidence type="ECO:0000256" key="3">
    <source>
        <dbReference type="ARBA" id="ARBA00022722"/>
    </source>
</evidence>
<evidence type="ECO:0000256" key="11">
    <source>
        <dbReference type="SAM" id="MobiDB-lite"/>
    </source>
</evidence>
<gene>
    <name evidence="15" type="ORF">AAG747_13295</name>
</gene>
<dbReference type="SMART" id="SM00892">
    <property type="entry name" value="Endonuclease_NS"/>
    <property type="match status" value="1"/>
</dbReference>
<comment type="caution">
    <text evidence="15">The sequence shown here is derived from an EMBL/GenBank/DDBJ whole genome shotgun (WGS) entry which is preliminary data.</text>
</comment>
<dbReference type="InterPro" id="IPR020821">
    <property type="entry name" value="ENPP1-3/EXOG-like_nuc-like"/>
</dbReference>
<comment type="cofactor">
    <cofactor evidence="1 10">
        <name>Mg(2+)</name>
        <dbReference type="ChEBI" id="CHEBI:18420"/>
    </cofactor>
</comment>
<evidence type="ECO:0000256" key="2">
    <source>
        <dbReference type="ARBA" id="ARBA00010052"/>
    </source>
</evidence>
<evidence type="ECO:0000259" key="13">
    <source>
        <dbReference type="SMART" id="SM00477"/>
    </source>
</evidence>
<dbReference type="SMART" id="SM00477">
    <property type="entry name" value="NUC"/>
    <property type="match status" value="1"/>
</dbReference>
<evidence type="ECO:0000256" key="5">
    <source>
        <dbReference type="ARBA" id="ARBA00022759"/>
    </source>
</evidence>
<feature type="active site" description="Proton acceptor" evidence="8">
    <location>
        <position position="140"/>
    </location>
</feature>
<sequence length="287" mass="32430">MKQKSLFSLIAFVLAVVVYYYVEKNPQQTTGKSNETIETPVANPTKNSSHPAPVQKDAEVDLTDLEIPALIKDHQIIRYSGFTVSYNEKHEQADWVAYELTSEETRGSAKRTDRFVSDPQVQTGSATKDDYKGSGYDRGHLAPAGDMKWSKKAMQESFFFTNMSPQKPAFNRGIWRLLEEQVRDWAKENEAIYVITGSKLEDGLPTIGENKVSVPKYYYKVILDYNGPEVKGIGFIFPNEGSKKPLSTFAVSIDSVEEFVGMDFFHKLPDATEEALESQLDLSQWEL</sequence>
<name>A0AAW9SDF7_9BACT</name>
<dbReference type="InterPro" id="IPR040255">
    <property type="entry name" value="Non-specific_endonuclease"/>
</dbReference>
<feature type="region of interest" description="Disordered" evidence="11">
    <location>
        <begin position="107"/>
        <end position="134"/>
    </location>
</feature>
<dbReference type="GO" id="GO:0016787">
    <property type="term" value="F:hydrolase activity"/>
    <property type="evidence" value="ECO:0007669"/>
    <property type="project" value="UniProtKB-KW"/>
</dbReference>
<evidence type="ECO:0000256" key="10">
    <source>
        <dbReference type="RuleBase" id="RU366055"/>
    </source>
</evidence>
<dbReference type="PANTHER" id="PTHR13966">
    <property type="entry name" value="ENDONUCLEASE RELATED"/>
    <property type="match status" value="1"/>
</dbReference>
<feature type="binding site" evidence="9">
    <location>
        <position position="171"/>
    </location>
    <ligand>
        <name>Mg(2+)</name>
        <dbReference type="ChEBI" id="CHEBI:18420"/>
        <note>catalytic</note>
    </ligand>
</feature>
<dbReference type="InterPro" id="IPR001604">
    <property type="entry name" value="Endo_G_ENPP1-like_dom"/>
</dbReference>
<keyword evidence="16" id="KW-1185">Reference proteome</keyword>
<keyword evidence="4 9" id="KW-0479">Metal-binding</keyword>
<evidence type="ECO:0000256" key="7">
    <source>
        <dbReference type="ARBA" id="ARBA00022842"/>
    </source>
</evidence>
<dbReference type="AlphaFoldDB" id="A0AAW9SDF7"/>
<evidence type="ECO:0000259" key="14">
    <source>
        <dbReference type="SMART" id="SM00892"/>
    </source>
</evidence>
<organism evidence="15 16">
    <name type="scientific">Rapidithrix thailandica</name>
    <dbReference type="NCBI Taxonomy" id="413964"/>
    <lineage>
        <taxon>Bacteria</taxon>
        <taxon>Pseudomonadati</taxon>
        <taxon>Bacteroidota</taxon>
        <taxon>Cytophagia</taxon>
        <taxon>Cytophagales</taxon>
        <taxon>Flammeovirgaceae</taxon>
        <taxon>Rapidithrix</taxon>
    </lineage>
</organism>
<keyword evidence="6 10" id="KW-0378">Hydrolase</keyword>
<dbReference type="EMBL" id="JBDKWZ010000007">
    <property type="protein sequence ID" value="MEN7548891.1"/>
    <property type="molecule type" value="Genomic_DNA"/>
</dbReference>
<keyword evidence="3 10" id="KW-0540">Nuclease</keyword>
<dbReference type="Proteomes" id="UP001403385">
    <property type="component" value="Unassembled WGS sequence"/>
</dbReference>
<feature type="domain" description="ENPP1-3/EXOG-like endonuclease/phosphodiesterase" evidence="13">
    <location>
        <begin position="79"/>
        <end position="271"/>
    </location>
</feature>
<dbReference type="InterPro" id="IPR044925">
    <property type="entry name" value="His-Me_finger_sf"/>
</dbReference>
<feature type="region of interest" description="Disordered" evidence="11">
    <location>
        <begin position="29"/>
        <end position="54"/>
    </location>
</feature>
<evidence type="ECO:0000256" key="9">
    <source>
        <dbReference type="PIRSR" id="PIRSR640255-2"/>
    </source>
</evidence>
<keyword evidence="12" id="KW-0472">Membrane</keyword>
<evidence type="ECO:0000256" key="1">
    <source>
        <dbReference type="ARBA" id="ARBA00001946"/>
    </source>
</evidence>
<accession>A0AAW9SDF7</accession>
<evidence type="ECO:0000313" key="16">
    <source>
        <dbReference type="Proteomes" id="UP001403385"/>
    </source>
</evidence>
<dbReference type="Gene3D" id="3.40.570.10">
    <property type="entry name" value="Extracellular Endonuclease, subunit A"/>
    <property type="match status" value="1"/>
</dbReference>